<dbReference type="Proteomes" id="UP001060215">
    <property type="component" value="Chromosome 5"/>
</dbReference>
<keyword evidence="2" id="KW-1185">Reference proteome</keyword>
<accession>A0ACC0HD83</accession>
<dbReference type="EMBL" id="CM045762">
    <property type="protein sequence ID" value="KAI8009951.1"/>
    <property type="molecule type" value="Genomic_DNA"/>
</dbReference>
<protein>
    <submittedName>
        <fullName evidence="1">Uncharacterized protein</fullName>
    </submittedName>
</protein>
<organism evidence="1 2">
    <name type="scientific">Camellia lanceoleosa</name>
    <dbReference type="NCBI Taxonomy" id="1840588"/>
    <lineage>
        <taxon>Eukaryota</taxon>
        <taxon>Viridiplantae</taxon>
        <taxon>Streptophyta</taxon>
        <taxon>Embryophyta</taxon>
        <taxon>Tracheophyta</taxon>
        <taxon>Spermatophyta</taxon>
        <taxon>Magnoliopsida</taxon>
        <taxon>eudicotyledons</taxon>
        <taxon>Gunneridae</taxon>
        <taxon>Pentapetalae</taxon>
        <taxon>asterids</taxon>
        <taxon>Ericales</taxon>
        <taxon>Theaceae</taxon>
        <taxon>Camellia</taxon>
    </lineage>
</organism>
<name>A0ACC0HD83_9ERIC</name>
<proteinExistence type="predicted"/>
<gene>
    <name evidence="1" type="ORF">LOK49_LG06G02297</name>
</gene>
<reference evidence="1 2" key="1">
    <citation type="journal article" date="2022" name="Plant J.">
        <title>Chromosome-level genome of Camellia lanceoleosa provides a valuable resource for understanding genome evolution and self-incompatibility.</title>
        <authorList>
            <person name="Gong W."/>
            <person name="Xiao S."/>
            <person name="Wang L."/>
            <person name="Liao Z."/>
            <person name="Chang Y."/>
            <person name="Mo W."/>
            <person name="Hu G."/>
            <person name="Li W."/>
            <person name="Zhao G."/>
            <person name="Zhu H."/>
            <person name="Hu X."/>
            <person name="Ji K."/>
            <person name="Xiang X."/>
            <person name="Song Q."/>
            <person name="Yuan D."/>
            <person name="Jin S."/>
            <person name="Zhang L."/>
        </authorList>
    </citation>
    <scope>NUCLEOTIDE SEQUENCE [LARGE SCALE GENOMIC DNA]</scope>
    <source>
        <strain evidence="1">SQ_2022a</strain>
    </source>
</reference>
<sequence>MCYSMLKHVDCENLDNRISTCNEGHDLSCIVISNTSSWCADEVFDMVVIDGAWQRQSLQAGAAWIGMDHNGTPIFIRRLSFLAPSALVAEARACMFRSFKVVLPMSN</sequence>
<evidence type="ECO:0000313" key="1">
    <source>
        <dbReference type="EMBL" id="KAI8009951.1"/>
    </source>
</evidence>
<evidence type="ECO:0000313" key="2">
    <source>
        <dbReference type="Proteomes" id="UP001060215"/>
    </source>
</evidence>
<comment type="caution">
    <text evidence="1">The sequence shown here is derived from an EMBL/GenBank/DDBJ whole genome shotgun (WGS) entry which is preliminary data.</text>
</comment>